<dbReference type="Pfam" id="PF23916">
    <property type="entry name" value="TIM-barrel_EndoS"/>
    <property type="match status" value="1"/>
</dbReference>
<dbReference type="InterPro" id="IPR017853">
    <property type="entry name" value="GH"/>
</dbReference>
<keyword evidence="4" id="KW-0677">Repeat</keyword>
<evidence type="ECO:0000256" key="6">
    <source>
        <dbReference type="ARBA" id="ARBA00023295"/>
    </source>
</evidence>
<evidence type="ECO:0000256" key="5">
    <source>
        <dbReference type="ARBA" id="ARBA00022801"/>
    </source>
</evidence>
<evidence type="ECO:0000256" key="4">
    <source>
        <dbReference type="ARBA" id="ARBA00022737"/>
    </source>
</evidence>
<evidence type="ECO:0000256" key="3">
    <source>
        <dbReference type="ARBA" id="ARBA00022729"/>
    </source>
</evidence>
<dbReference type="SUPFAM" id="SSF69360">
    <property type="entry name" value="Cell wall binding repeat"/>
    <property type="match status" value="1"/>
</dbReference>
<dbReference type="PROSITE" id="PS01095">
    <property type="entry name" value="GH18_1"/>
    <property type="match status" value="1"/>
</dbReference>
<comment type="catalytic activity">
    <reaction evidence="7">
        <text>an N(4)-(oligosaccharide-(1-&gt;3)-[oligosaccharide-(1-&gt;6)]-beta-D-Man-(1-&gt;4)-beta-D-GlcNAc-(1-&gt;4)-alpha-D-GlcNAc)-L-asparaginyl-[protein] + H2O = an oligosaccharide-(1-&gt;3)-[oligosaccharide-(1-&gt;6)]-beta-D-Man-(1-&gt;4)-D-GlcNAc + N(4)-(N-acetyl-beta-D-glucosaminyl)-L-asparaginyl-[protein]</text>
        <dbReference type="Rhea" id="RHEA:73067"/>
        <dbReference type="Rhea" id="RHEA-COMP:12603"/>
        <dbReference type="Rhea" id="RHEA-COMP:18176"/>
        <dbReference type="ChEBI" id="CHEBI:15377"/>
        <dbReference type="ChEBI" id="CHEBI:132248"/>
        <dbReference type="ChEBI" id="CHEBI:192714"/>
        <dbReference type="ChEBI" id="CHEBI:192715"/>
        <dbReference type="EC" id="3.2.1.96"/>
    </reaction>
</comment>
<evidence type="ECO:0000313" key="11">
    <source>
        <dbReference type="Proteomes" id="UP000297454"/>
    </source>
</evidence>
<evidence type="ECO:0000256" key="8">
    <source>
        <dbReference type="PROSITE-ProRule" id="PRU00591"/>
    </source>
</evidence>
<dbReference type="PROSITE" id="PS51170">
    <property type="entry name" value="CW"/>
    <property type="match status" value="1"/>
</dbReference>
<dbReference type="RefSeq" id="WP_425330695.1">
    <property type="nucleotide sequence ID" value="NZ_SCFR01000042.1"/>
</dbReference>
<feature type="domain" description="Endo-beta-N-acetylglucosaminidase EndoS/F2-like TIM-barrel" evidence="9">
    <location>
        <begin position="47"/>
        <end position="328"/>
    </location>
</feature>
<organism evidence="10 11">
    <name type="scientific">Helcococcus ovis</name>
    <dbReference type="NCBI Taxonomy" id="72026"/>
    <lineage>
        <taxon>Bacteria</taxon>
        <taxon>Bacillati</taxon>
        <taxon>Bacillota</taxon>
        <taxon>Tissierellia</taxon>
        <taxon>Tissierellales</taxon>
        <taxon>Peptoniphilaceae</taxon>
        <taxon>Helcococcus</taxon>
    </lineage>
</organism>
<dbReference type="InterPro" id="IPR018337">
    <property type="entry name" value="Cell_wall/Cho-bd_repeat"/>
</dbReference>
<gene>
    <name evidence="10" type="ORF">EQF91_07890</name>
</gene>
<evidence type="ECO:0000256" key="1">
    <source>
        <dbReference type="ARBA" id="ARBA00009336"/>
    </source>
</evidence>
<reference evidence="10 11" key="1">
    <citation type="submission" date="2019-01" db="EMBL/GenBank/DDBJ databases">
        <title>Draft Genome Sequences of Helcococcus ovis Strains Isolated from the Uterus and Vagina of Dairy Cows with Metritis.</title>
        <authorList>
            <person name="Cunha F."/>
            <person name="Jeon S.J."/>
            <person name="Kutzer P."/>
            <person name="Galvao K.N."/>
        </authorList>
    </citation>
    <scope>NUCLEOTIDE SEQUENCE [LARGE SCALE GENOMIC DNA]</scope>
    <source>
        <strain evidence="10 11">KG-37</strain>
    </source>
</reference>
<accession>A0A4V3IY38</accession>
<comment type="caution">
    <text evidence="10">The sequence shown here is derived from an EMBL/GenBank/DDBJ whole genome shotgun (WGS) entry which is preliminary data.</text>
</comment>
<dbReference type="AlphaFoldDB" id="A0A4V3IY38"/>
<keyword evidence="6" id="KW-0326">Glycosidase</keyword>
<dbReference type="Gene3D" id="3.20.20.80">
    <property type="entry name" value="Glycosidases"/>
    <property type="match status" value="1"/>
</dbReference>
<comment type="similarity">
    <text evidence="1">Belongs to the glycosyl hydrolase 18 family.</text>
</comment>
<keyword evidence="3" id="KW-0732">Signal</keyword>
<dbReference type="Proteomes" id="UP000297454">
    <property type="component" value="Unassembled WGS sequence"/>
</dbReference>
<dbReference type="Pfam" id="PF19085">
    <property type="entry name" value="Choline_bind_2"/>
    <property type="match status" value="1"/>
</dbReference>
<proteinExistence type="inferred from homology"/>
<keyword evidence="5" id="KW-0378">Hydrolase</keyword>
<dbReference type="InterPro" id="IPR057016">
    <property type="entry name" value="EndoS_F2-like_TIM-barrel"/>
</dbReference>
<protein>
    <recommendedName>
        <fullName evidence="2">mannosyl-glycoprotein endo-beta-N-acetylglucosaminidase</fullName>
        <ecNumber evidence="2">3.2.1.96</ecNumber>
    </recommendedName>
</protein>
<dbReference type="GO" id="GO:0005975">
    <property type="term" value="P:carbohydrate metabolic process"/>
    <property type="evidence" value="ECO:0007669"/>
    <property type="project" value="InterPro"/>
</dbReference>
<sequence length="449" mass="52342">MKNILRKFSSFLLAVTFIMNILSFNSIVKADSSIKNLEKIKKPLLFGYYRAWHDKMNGKEVRGQEKGDRKGIQNFDGLPKEVDVAFLFVNWIDNDYGHRGSPFWKKLPEYVNNLHKNGTKVVRTIDIGLVLNTSYVPCDGEKKAGEKCELRKFENTPQGHKDLAKLLVKEYVERDNLDGLDVDYEKHSLPEEQLKMAVGVINEIGKLIGPNSKNKDKLFIFDTDKLGSQELFKRTAKNYDYVLYQSYRQENLDDIFKTFKEFIPASKFVPGFSFYEEGDWNKWFNLSSGKKYDWNRNKNAKLEETFAYRSADWQPKNKEDGTKGGVFAFAIERSGIVDGDDTIKPANYDVVKKLHSVLNESHNKRLKELGYTEEKNKWIQKGDDYYYLDSEGKIAKNKWQGSYYLKNDGKMAKSEWIFDNSYNSWYYLNKDGSYAKNKWQGSYYLKNDG</sequence>
<dbReference type="SUPFAM" id="SSF51445">
    <property type="entry name" value="(Trans)glycosidases"/>
    <property type="match status" value="1"/>
</dbReference>
<evidence type="ECO:0000259" key="9">
    <source>
        <dbReference type="Pfam" id="PF23916"/>
    </source>
</evidence>
<feature type="non-terminal residue" evidence="10">
    <location>
        <position position="449"/>
    </location>
</feature>
<evidence type="ECO:0000256" key="7">
    <source>
        <dbReference type="ARBA" id="ARBA00034414"/>
    </source>
</evidence>
<evidence type="ECO:0000313" key="10">
    <source>
        <dbReference type="EMBL" id="TFF64330.1"/>
    </source>
</evidence>
<dbReference type="EC" id="3.2.1.96" evidence="2"/>
<dbReference type="Gene3D" id="2.10.270.10">
    <property type="entry name" value="Cholin Binding"/>
    <property type="match status" value="1"/>
</dbReference>
<dbReference type="GO" id="GO:0033925">
    <property type="term" value="F:mannosyl-glycoprotein endo-beta-N-acetylglucosaminidase activity"/>
    <property type="evidence" value="ECO:0007669"/>
    <property type="project" value="UniProtKB-EC"/>
</dbReference>
<dbReference type="InterPro" id="IPR001579">
    <property type="entry name" value="Glyco_hydro_18_chit_AS"/>
</dbReference>
<dbReference type="EMBL" id="SCFR01000042">
    <property type="protein sequence ID" value="TFF64330.1"/>
    <property type="molecule type" value="Genomic_DNA"/>
</dbReference>
<name>A0A4V3IY38_9FIRM</name>
<keyword evidence="11" id="KW-1185">Reference proteome</keyword>
<feature type="repeat" description="Cell wall-binding" evidence="8">
    <location>
        <begin position="413"/>
        <end position="434"/>
    </location>
</feature>
<evidence type="ECO:0000256" key="2">
    <source>
        <dbReference type="ARBA" id="ARBA00012566"/>
    </source>
</evidence>